<dbReference type="CDD" id="cd01900">
    <property type="entry name" value="YchF"/>
    <property type="match status" value="1"/>
</dbReference>
<keyword evidence="4 6" id="KW-0067">ATP-binding</keyword>
<dbReference type="EMBL" id="FLUP01000002">
    <property type="protein sequence ID" value="SBW11909.1"/>
    <property type="molecule type" value="Genomic_DNA"/>
</dbReference>
<dbReference type="CDD" id="cd04867">
    <property type="entry name" value="TGS_YchF_OLA1"/>
    <property type="match status" value="1"/>
</dbReference>
<feature type="coiled-coil region" evidence="7">
    <location>
        <begin position="131"/>
        <end position="158"/>
    </location>
</feature>
<dbReference type="GO" id="GO:0005524">
    <property type="term" value="F:ATP binding"/>
    <property type="evidence" value="ECO:0007669"/>
    <property type="project" value="UniProtKB-UniRule"/>
</dbReference>
<evidence type="ECO:0000259" key="9">
    <source>
        <dbReference type="PROSITE" id="PS51880"/>
    </source>
</evidence>
<dbReference type="PROSITE" id="PS51880">
    <property type="entry name" value="TGS"/>
    <property type="match status" value="1"/>
</dbReference>
<dbReference type="SUPFAM" id="SSF81271">
    <property type="entry name" value="TGS-like"/>
    <property type="match status" value="1"/>
</dbReference>
<feature type="domain" description="OBG-type G" evidence="8">
    <location>
        <begin position="3"/>
        <end position="259"/>
    </location>
</feature>
<dbReference type="Pfam" id="PF06071">
    <property type="entry name" value="YchF-GTPase_C"/>
    <property type="match status" value="1"/>
</dbReference>
<name>A0A212KJU4_9BACT</name>
<dbReference type="FunFam" id="3.10.20.30:FF:000001">
    <property type="entry name" value="Ribosome-binding ATPase YchF"/>
    <property type="match status" value="1"/>
</dbReference>
<dbReference type="Gene3D" id="1.10.150.300">
    <property type="entry name" value="TGS-like domain"/>
    <property type="match status" value="1"/>
</dbReference>
<evidence type="ECO:0000256" key="3">
    <source>
        <dbReference type="ARBA" id="ARBA00022741"/>
    </source>
</evidence>
<evidence type="ECO:0000256" key="2">
    <source>
        <dbReference type="ARBA" id="ARBA00022723"/>
    </source>
</evidence>
<dbReference type="HAMAP" id="MF_00944">
    <property type="entry name" value="YchF_OLA1_ATPase"/>
    <property type="match status" value="1"/>
</dbReference>
<dbReference type="PROSITE" id="PS51710">
    <property type="entry name" value="G_OBG"/>
    <property type="match status" value="1"/>
</dbReference>
<dbReference type="Gene3D" id="3.10.20.30">
    <property type="match status" value="1"/>
</dbReference>
<reference evidence="10" key="1">
    <citation type="submission" date="2016-04" db="EMBL/GenBank/DDBJ databases">
        <authorList>
            <person name="Evans L.H."/>
            <person name="Alamgir A."/>
            <person name="Owens N."/>
            <person name="Weber N.D."/>
            <person name="Virtaneva K."/>
            <person name="Barbian K."/>
            <person name="Babar A."/>
            <person name="Rosenke K."/>
        </authorList>
    </citation>
    <scope>NUCLEOTIDE SEQUENCE</scope>
    <source>
        <strain evidence="10">92-2</strain>
    </source>
</reference>
<dbReference type="PANTHER" id="PTHR23305:SF18">
    <property type="entry name" value="OBG-TYPE G DOMAIN-CONTAINING PROTEIN"/>
    <property type="match status" value="1"/>
</dbReference>
<evidence type="ECO:0000256" key="7">
    <source>
        <dbReference type="SAM" id="Coils"/>
    </source>
</evidence>
<comment type="function">
    <text evidence="6">ATPase that binds to both the 70S ribosome and the 50S ribosomal subunit in a nucleotide-independent manner.</text>
</comment>
<dbReference type="GO" id="GO:0043023">
    <property type="term" value="F:ribosomal large subunit binding"/>
    <property type="evidence" value="ECO:0007669"/>
    <property type="project" value="UniProtKB-UniRule"/>
</dbReference>
<keyword evidence="7" id="KW-0175">Coiled coil</keyword>
<sequence>MSLSIGIVGLPNVGKSTLFNALTKAQNAQAANYPFCTIEPNKATVAVPDKRVDALTAKAKPKKTIYASVDFIDIAGLVRGASKGEGLGNQFLGNIRECAAIVHVVRCFEDENITHVDGGVDPLRDVDTIETELLLADLQSVEKRLDKLQKLAKFDKNAKASAEIMQTLLAQLNDGKPARGFDLPDNESFLTTWRELGLLTAKPVIYCANVDEAAVAEGNEFSAKLEAFAKERQSGFARICAKLEEELQGLPDEEQAELLSSYGIDESGLVRIIHTGYATLGLYSYFTAGPDEVRAWTIHKGWKAPQAAGVIHTDFERGFIRAEVISYADYMSHESEAACRADGVLRVEGKEYVVNDGDVMHFLFNV</sequence>
<feature type="binding site" evidence="6">
    <location>
        <begin position="12"/>
        <end position="17"/>
    </location>
    <ligand>
        <name>ATP</name>
        <dbReference type="ChEBI" id="CHEBI:30616"/>
    </ligand>
</feature>
<dbReference type="Gene3D" id="3.40.50.300">
    <property type="entry name" value="P-loop containing nucleotide triphosphate hydrolases"/>
    <property type="match status" value="1"/>
</dbReference>
<evidence type="ECO:0000256" key="4">
    <source>
        <dbReference type="ARBA" id="ARBA00022840"/>
    </source>
</evidence>
<dbReference type="GO" id="GO:0005525">
    <property type="term" value="F:GTP binding"/>
    <property type="evidence" value="ECO:0007669"/>
    <property type="project" value="InterPro"/>
</dbReference>
<dbReference type="InterPro" id="IPR006073">
    <property type="entry name" value="GTP-bd"/>
</dbReference>
<keyword evidence="5" id="KW-0460">Magnesium</keyword>
<dbReference type="InterPro" id="IPR013029">
    <property type="entry name" value="YchF_C"/>
</dbReference>
<dbReference type="GO" id="GO:0016887">
    <property type="term" value="F:ATP hydrolysis activity"/>
    <property type="evidence" value="ECO:0007669"/>
    <property type="project" value="UniProtKB-UniRule"/>
</dbReference>
<dbReference type="InterPro" id="IPR027417">
    <property type="entry name" value="P-loop_NTPase"/>
</dbReference>
<dbReference type="PIRSF" id="PIRSF006641">
    <property type="entry name" value="CHP00092"/>
    <property type="match status" value="1"/>
</dbReference>
<comment type="similarity">
    <text evidence="6">Belongs to the TRAFAC class OBG-HflX-like GTPase superfamily. OBG GTPase family. YchF/OLA1 subfamily.</text>
</comment>
<dbReference type="InterPro" id="IPR004396">
    <property type="entry name" value="ATPase_YchF/OLA1"/>
</dbReference>
<dbReference type="FunFam" id="1.10.150.300:FF:000001">
    <property type="entry name" value="Ribosome-binding ATPase YchF"/>
    <property type="match status" value="1"/>
</dbReference>
<evidence type="ECO:0000259" key="8">
    <source>
        <dbReference type="PROSITE" id="PS51710"/>
    </source>
</evidence>
<dbReference type="InterPro" id="IPR041706">
    <property type="entry name" value="YchF_N"/>
</dbReference>
<dbReference type="AlphaFoldDB" id="A0A212KJU4"/>
<keyword evidence="3 6" id="KW-0547">Nucleotide-binding</keyword>
<dbReference type="NCBIfam" id="TIGR00092">
    <property type="entry name" value="redox-regulated ATPase YchF"/>
    <property type="match status" value="1"/>
</dbReference>
<organism evidence="10">
    <name type="scientific">uncultured Desulfovibrio sp</name>
    <dbReference type="NCBI Taxonomy" id="167968"/>
    <lineage>
        <taxon>Bacteria</taxon>
        <taxon>Pseudomonadati</taxon>
        <taxon>Thermodesulfobacteriota</taxon>
        <taxon>Desulfovibrionia</taxon>
        <taxon>Desulfovibrionales</taxon>
        <taxon>Desulfovibrionaceae</taxon>
        <taxon>Desulfovibrio</taxon>
        <taxon>environmental samples</taxon>
    </lineage>
</organism>
<dbReference type="PANTHER" id="PTHR23305">
    <property type="entry name" value="OBG GTPASE FAMILY"/>
    <property type="match status" value="1"/>
</dbReference>
<dbReference type="PRINTS" id="PR00326">
    <property type="entry name" value="GTP1OBG"/>
</dbReference>
<evidence type="ECO:0000256" key="1">
    <source>
        <dbReference type="ARBA" id="ARBA00001946"/>
    </source>
</evidence>
<keyword evidence="2" id="KW-0479">Metal-binding</keyword>
<dbReference type="GO" id="GO:0046872">
    <property type="term" value="F:metal ion binding"/>
    <property type="evidence" value="ECO:0007669"/>
    <property type="project" value="UniProtKB-KW"/>
</dbReference>
<evidence type="ECO:0000256" key="5">
    <source>
        <dbReference type="ARBA" id="ARBA00022842"/>
    </source>
</evidence>
<evidence type="ECO:0000313" key="10">
    <source>
        <dbReference type="EMBL" id="SBW11909.1"/>
    </source>
</evidence>
<accession>A0A212KJU4</accession>
<dbReference type="InterPro" id="IPR004095">
    <property type="entry name" value="TGS"/>
</dbReference>
<evidence type="ECO:0000256" key="6">
    <source>
        <dbReference type="HAMAP-Rule" id="MF_00944"/>
    </source>
</evidence>
<dbReference type="InterPro" id="IPR012675">
    <property type="entry name" value="Beta-grasp_dom_sf"/>
</dbReference>
<dbReference type="InterPro" id="IPR023192">
    <property type="entry name" value="TGS-like_dom_sf"/>
</dbReference>
<dbReference type="Pfam" id="PF01926">
    <property type="entry name" value="MMR_HSR1"/>
    <property type="match status" value="1"/>
</dbReference>
<comment type="cofactor">
    <cofactor evidence="1">
        <name>Mg(2+)</name>
        <dbReference type="ChEBI" id="CHEBI:18420"/>
    </cofactor>
</comment>
<gene>
    <name evidence="6 10" type="primary">ychF</name>
    <name evidence="10" type="ORF">KM92DES2_20232</name>
</gene>
<dbReference type="GO" id="GO:0005737">
    <property type="term" value="C:cytoplasm"/>
    <property type="evidence" value="ECO:0007669"/>
    <property type="project" value="TreeGrafter"/>
</dbReference>
<dbReference type="RefSeq" id="WP_215647852.1">
    <property type="nucleotide sequence ID" value="NZ_CAKSVL010000001.1"/>
</dbReference>
<dbReference type="InterPro" id="IPR031167">
    <property type="entry name" value="G_OBG"/>
</dbReference>
<dbReference type="SUPFAM" id="SSF52540">
    <property type="entry name" value="P-loop containing nucleoside triphosphate hydrolases"/>
    <property type="match status" value="1"/>
</dbReference>
<protein>
    <recommendedName>
        <fullName evidence="6">Ribosome-binding ATPase YchF</fullName>
    </recommendedName>
</protein>
<dbReference type="InterPro" id="IPR012676">
    <property type="entry name" value="TGS-like"/>
</dbReference>
<proteinExistence type="inferred from homology"/>
<feature type="domain" description="TGS" evidence="9">
    <location>
        <begin position="281"/>
        <end position="364"/>
    </location>
</feature>